<dbReference type="InterPro" id="IPR046357">
    <property type="entry name" value="PPIase_dom_sf"/>
</dbReference>
<dbReference type="PROSITE" id="PS50059">
    <property type="entry name" value="FKBP_PPIASE"/>
    <property type="match status" value="1"/>
</dbReference>
<sequence>MAQIKTDDTIKVHYTGTLADGTVFDTSRQRDPLEFTVGGGQLIKGFDEAVLGLNVGESTRVTIPAEEAYGPHREEMVLEVELSQFPEGLNPQPGQQLETETADGHPLSIRVVAVEGDRVTMDANHPLAGKELTFEIEVVSIA</sequence>
<keyword evidence="5 9" id="KW-0697">Rotamase</keyword>
<dbReference type="GO" id="GO:0042026">
    <property type="term" value="P:protein refolding"/>
    <property type="evidence" value="ECO:0007669"/>
    <property type="project" value="UniProtKB-ARBA"/>
</dbReference>
<dbReference type="PATRIC" id="fig|1603606.3.peg.272"/>
<dbReference type="EMBL" id="CP010802">
    <property type="protein sequence ID" value="ALC15044.1"/>
    <property type="molecule type" value="Genomic_DNA"/>
</dbReference>
<evidence type="ECO:0000313" key="13">
    <source>
        <dbReference type="Proteomes" id="UP000057158"/>
    </source>
</evidence>
<evidence type="ECO:0000256" key="7">
    <source>
        <dbReference type="ARBA" id="ARBA00023235"/>
    </source>
</evidence>
<evidence type="ECO:0000256" key="8">
    <source>
        <dbReference type="ARBA" id="ARBA00037071"/>
    </source>
</evidence>
<evidence type="ECO:0000256" key="2">
    <source>
        <dbReference type="ARBA" id="ARBA00004496"/>
    </source>
</evidence>
<dbReference type="GO" id="GO:0003755">
    <property type="term" value="F:peptidyl-prolyl cis-trans isomerase activity"/>
    <property type="evidence" value="ECO:0007669"/>
    <property type="project" value="UniProtKB-UniRule"/>
</dbReference>
<evidence type="ECO:0000259" key="11">
    <source>
        <dbReference type="PROSITE" id="PS50059"/>
    </source>
</evidence>
<dbReference type="STRING" id="1603606.DSOUD_0244"/>
<evidence type="ECO:0000256" key="1">
    <source>
        <dbReference type="ARBA" id="ARBA00000971"/>
    </source>
</evidence>
<dbReference type="Gene3D" id="3.10.50.40">
    <property type="match status" value="1"/>
</dbReference>
<evidence type="ECO:0000256" key="9">
    <source>
        <dbReference type="PROSITE-ProRule" id="PRU00277"/>
    </source>
</evidence>
<dbReference type="EC" id="5.2.1.8" evidence="10"/>
<dbReference type="AlphaFoldDB" id="A0A0M5IYB9"/>
<comment type="function">
    <text evidence="8">Also involved in hydrogenase metallocenter assembly, probably by participating in the nickel insertion step. This function in hydrogenase biosynthesis requires chaperone activity and the presence of the metal-binding domain, but not PPIase activity.</text>
</comment>
<dbReference type="PANTHER" id="PTHR47861:SF3">
    <property type="entry name" value="FKBP-TYPE PEPTIDYL-PROLYL CIS-TRANS ISOMERASE SLYD"/>
    <property type="match status" value="1"/>
</dbReference>
<organism evidence="12 13">
    <name type="scientific">Desulfuromonas soudanensis</name>
    <dbReference type="NCBI Taxonomy" id="1603606"/>
    <lineage>
        <taxon>Bacteria</taxon>
        <taxon>Pseudomonadati</taxon>
        <taxon>Thermodesulfobacteriota</taxon>
        <taxon>Desulfuromonadia</taxon>
        <taxon>Desulfuromonadales</taxon>
        <taxon>Desulfuromonadaceae</taxon>
        <taxon>Desulfuromonas</taxon>
    </lineage>
</organism>
<comment type="similarity">
    <text evidence="3 10">Belongs to the FKBP-type PPIase family.</text>
</comment>
<evidence type="ECO:0000256" key="3">
    <source>
        <dbReference type="ARBA" id="ARBA00006577"/>
    </source>
</evidence>
<dbReference type="Pfam" id="PF00254">
    <property type="entry name" value="FKBP_C"/>
    <property type="match status" value="1"/>
</dbReference>
<gene>
    <name evidence="12" type="ORF">DSOUD_0244</name>
</gene>
<evidence type="ECO:0000256" key="6">
    <source>
        <dbReference type="ARBA" id="ARBA00023186"/>
    </source>
</evidence>
<reference evidence="12 13" key="1">
    <citation type="submission" date="2015-07" db="EMBL/GenBank/DDBJ databases">
        <title>Isolation and Genomic Characterization of a Novel Halophilic Metal-Reducing Deltaproteobacterium from the Deep Subsurface.</title>
        <authorList>
            <person name="Badalamenti J.P."/>
            <person name="Summers Z.M."/>
            <person name="Gralnick J.A."/>
            <person name="Bond D.R."/>
        </authorList>
    </citation>
    <scope>NUCLEOTIDE SEQUENCE [LARGE SCALE GENOMIC DNA]</scope>
    <source>
        <strain evidence="12 13">WTL</strain>
    </source>
</reference>
<accession>A0A0M5IYB9</accession>
<proteinExistence type="inferred from homology"/>
<evidence type="ECO:0000256" key="4">
    <source>
        <dbReference type="ARBA" id="ARBA00022490"/>
    </source>
</evidence>
<dbReference type="SUPFAM" id="SSF54534">
    <property type="entry name" value="FKBP-like"/>
    <property type="match status" value="1"/>
</dbReference>
<dbReference type="RefSeq" id="WP_053549282.1">
    <property type="nucleotide sequence ID" value="NZ_CP010802.1"/>
</dbReference>
<evidence type="ECO:0000256" key="10">
    <source>
        <dbReference type="RuleBase" id="RU003915"/>
    </source>
</evidence>
<evidence type="ECO:0000313" key="12">
    <source>
        <dbReference type="EMBL" id="ALC15044.1"/>
    </source>
</evidence>
<comment type="subcellular location">
    <subcellularLocation>
        <location evidence="2">Cytoplasm</location>
    </subcellularLocation>
</comment>
<keyword evidence="13" id="KW-1185">Reference proteome</keyword>
<feature type="domain" description="PPIase FKBP-type" evidence="11">
    <location>
        <begin position="7"/>
        <end position="86"/>
    </location>
</feature>
<evidence type="ECO:0000256" key="5">
    <source>
        <dbReference type="ARBA" id="ARBA00023110"/>
    </source>
</evidence>
<dbReference type="KEGG" id="des:DSOUD_0244"/>
<dbReference type="Proteomes" id="UP000057158">
    <property type="component" value="Chromosome"/>
</dbReference>
<dbReference type="PANTHER" id="PTHR47861">
    <property type="entry name" value="FKBP-TYPE PEPTIDYL-PROLYL CIS-TRANS ISOMERASE SLYD"/>
    <property type="match status" value="1"/>
</dbReference>
<name>A0A0M5IYB9_9BACT</name>
<keyword evidence="7 9" id="KW-0413">Isomerase</keyword>
<dbReference type="GO" id="GO:0005737">
    <property type="term" value="C:cytoplasm"/>
    <property type="evidence" value="ECO:0007669"/>
    <property type="project" value="UniProtKB-SubCell"/>
</dbReference>
<dbReference type="InterPro" id="IPR001179">
    <property type="entry name" value="PPIase_FKBP_dom"/>
</dbReference>
<keyword evidence="4" id="KW-0963">Cytoplasm</keyword>
<keyword evidence="6" id="KW-0143">Chaperone</keyword>
<dbReference type="OrthoDB" id="9808891at2"/>
<protein>
    <recommendedName>
        <fullName evidence="10">Peptidyl-prolyl cis-trans isomerase</fullName>
        <ecNumber evidence="10">5.2.1.8</ecNumber>
    </recommendedName>
</protein>
<comment type="catalytic activity">
    <reaction evidence="1 9 10">
        <text>[protein]-peptidylproline (omega=180) = [protein]-peptidylproline (omega=0)</text>
        <dbReference type="Rhea" id="RHEA:16237"/>
        <dbReference type="Rhea" id="RHEA-COMP:10747"/>
        <dbReference type="Rhea" id="RHEA-COMP:10748"/>
        <dbReference type="ChEBI" id="CHEBI:83833"/>
        <dbReference type="ChEBI" id="CHEBI:83834"/>
        <dbReference type="EC" id="5.2.1.8"/>
    </reaction>
</comment>